<reference evidence="1" key="2">
    <citation type="journal article" date="2023" name="Int. J. Mol. Sci.">
        <title>De Novo Assembly and Annotation of 11 Diverse Shrub Willow (Salix) Genomes Reveals Novel Gene Organization in Sex-Linked Regions.</title>
        <authorList>
            <person name="Hyden B."/>
            <person name="Feng K."/>
            <person name="Yates T.B."/>
            <person name="Jawdy S."/>
            <person name="Cereghino C."/>
            <person name="Smart L.B."/>
            <person name="Muchero W."/>
        </authorList>
    </citation>
    <scope>NUCLEOTIDE SEQUENCE</scope>
    <source>
        <tissue evidence="1">Shoot tip</tissue>
    </source>
</reference>
<reference evidence="1" key="1">
    <citation type="submission" date="2022-11" db="EMBL/GenBank/DDBJ databases">
        <authorList>
            <person name="Hyden B.L."/>
            <person name="Feng K."/>
            <person name="Yates T."/>
            <person name="Jawdy S."/>
            <person name="Smart L.B."/>
            <person name="Muchero W."/>
        </authorList>
    </citation>
    <scope>NUCLEOTIDE SEQUENCE</scope>
    <source>
        <tissue evidence="1">Shoot tip</tissue>
    </source>
</reference>
<comment type="caution">
    <text evidence="1">The sequence shown here is derived from an EMBL/GenBank/DDBJ whole genome shotgun (WGS) entry which is preliminary data.</text>
</comment>
<accession>A0A9Q0TK25</accession>
<organism evidence="1 2">
    <name type="scientific">Salix purpurea</name>
    <name type="common">Purple osier willow</name>
    <dbReference type="NCBI Taxonomy" id="77065"/>
    <lineage>
        <taxon>Eukaryota</taxon>
        <taxon>Viridiplantae</taxon>
        <taxon>Streptophyta</taxon>
        <taxon>Embryophyta</taxon>
        <taxon>Tracheophyta</taxon>
        <taxon>Spermatophyta</taxon>
        <taxon>Magnoliopsida</taxon>
        <taxon>eudicotyledons</taxon>
        <taxon>Gunneridae</taxon>
        <taxon>Pentapetalae</taxon>
        <taxon>rosids</taxon>
        <taxon>fabids</taxon>
        <taxon>Malpighiales</taxon>
        <taxon>Salicaceae</taxon>
        <taxon>Saliceae</taxon>
        <taxon>Salix</taxon>
    </lineage>
</organism>
<sequence>MAWRDNQENMELFLARTSFKVDTQFNKFLIKTACGISQLKHKVSCIGSFGRQNFNIYPPNDFEPPHVPKLGNFTEPINLLSQSNMVVKNDKLESMQKTNEEIKDFLCILMDSWISDSKMRLFAHIN</sequence>
<protein>
    <submittedName>
        <fullName evidence="1">Uncharacterized protein</fullName>
    </submittedName>
</protein>
<keyword evidence="2" id="KW-1185">Reference proteome</keyword>
<dbReference type="EMBL" id="JAPFFK010000015">
    <property type="protein sequence ID" value="KAJ6713088.1"/>
    <property type="molecule type" value="Genomic_DNA"/>
</dbReference>
<dbReference type="AlphaFoldDB" id="A0A9Q0TK25"/>
<dbReference type="Proteomes" id="UP001151532">
    <property type="component" value="Chromosome 1"/>
</dbReference>
<evidence type="ECO:0000313" key="2">
    <source>
        <dbReference type="Proteomes" id="UP001151532"/>
    </source>
</evidence>
<proteinExistence type="predicted"/>
<evidence type="ECO:0000313" key="1">
    <source>
        <dbReference type="EMBL" id="KAJ6713088.1"/>
    </source>
</evidence>
<gene>
    <name evidence="1" type="ORF">OIU79_009141</name>
</gene>
<name>A0A9Q0TK25_SALPP</name>